<dbReference type="InterPro" id="IPR057666">
    <property type="entry name" value="DrpA_SLOG"/>
</dbReference>
<organism evidence="4 5">
    <name type="scientific">Amycolatopsis saalfeldensis</name>
    <dbReference type="NCBI Taxonomy" id="394193"/>
    <lineage>
        <taxon>Bacteria</taxon>
        <taxon>Bacillati</taxon>
        <taxon>Actinomycetota</taxon>
        <taxon>Actinomycetes</taxon>
        <taxon>Pseudonocardiales</taxon>
        <taxon>Pseudonocardiaceae</taxon>
        <taxon>Amycolatopsis</taxon>
    </lineage>
</organism>
<dbReference type="Pfam" id="PF17782">
    <property type="entry name" value="WHD_DprA"/>
    <property type="match status" value="1"/>
</dbReference>
<comment type="similarity">
    <text evidence="1">Belongs to the DprA/Smf family.</text>
</comment>
<accession>A0A1H8YHN4</accession>
<dbReference type="Gene3D" id="3.40.50.450">
    <property type="match status" value="1"/>
</dbReference>
<feature type="domain" description="DprA winged helix" evidence="3">
    <location>
        <begin position="322"/>
        <end position="378"/>
    </location>
</feature>
<reference evidence="5" key="1">
    <citation type="submission" date="2016-10" db="EMBL/GenBank/DDBJ databases">
        <authorList>
            <person name="Varghese N."/>
            <person name="Submissions S."/>
        </authorList>
    </citation>
    <scope>NUCLEOTIDE SEQUENCE [LARGE SCALE GENOMIC DNA]</scope>
    <source>
        <strain evidence="5">DSM 44993</strain>
    </source>
</reference>
<evidence type="ECO:0000259" key="3">
    <source>
        <dbReference type="Pfam" id="PF17782"/>
    </source>
</evidence>
<dbReference type="InterPro" id="IPR041614">
    <property type="entry name" value="DprA_WH"/>
</dbReference>
<evidence type="ECO:0000256" key="1">
    <source>
        <dbReference type="ARBA" id="ARBA00006525"/>
    </source>
</evidence>
<dbReference type="STRING" id="394193.SAMN04489732_116221"/>
<evidence type="ECO:0000259" key="2">
    <source>
        <dbReference type="Pfam" id="PF02481"/>
    </source>
</evidence>
<proteinExistence type="inferred from homology"/>
<dbReference type="InterPro" id="IPR036388">
    <property type="entry name" value="WH-like_DNA-bd_sf"/>
</dbReference>
<dbReference type="Gene3D" id="1.10.10.10">
    <property type="entry name" value="Winged helix-like DNA-binding domain superfamily/Winged helix DNA-binding domain"/>
    <property type="match status" value="1"/>
</dbReference>
<dbReference type="RefSeq" id="WP_091623699.1">
    <property type="nucleotide sequence ID" value="NZ_FOEF01000016.1"/>
</dbReference>
<dbReference type="PANTHER" id="PTHR43022">
    <property type="entry name" value="PROTEIN SMF"/>
    <property type="match status" value="1"/>
</dbReference>
<dbReference type="OrthoDB" id="9785707at2"/>
<keyword evidence="5" id="KW-1185">Reference proteome</keyword>
<dbReference type="InterPro" id="IPR003488">
    <property type="entry name" value="DprA"/>
</dbReference>
<dbReference type="EMBL" id="FOEF01000016">
    <property type="protein sequence ID" value="SEP51679.1"/>
    <property type="molecule type" value="Genomic_DNA"/>
</dbReference>
<dbReference type="AlphaFoldDB" id="A0A1H8YHN4"/>
<sequence length="396" mass="41102">MSIAPRAAGQATSREAERLASAYLLRVAEPPAPALVAFVAARGPVEAAERVRTGDCPAKVRKETAARKDVELAEQDLAEAAKIGARLVIPGDDDWPAWPLHSLTVATHDGVADVAPPLALWVRGSVSLGLVADRAVAVVGARMCSNYGQNNAGELGYGLASRQVPLFSGAAIGIDAAAHRGALAGGGVTVAVLGCALDVDYPAGHQGLLKKMADHDGAVISEYPPGTPPARYRFLVRNRLIAGLTDGTVVVEAGRRSGARNTATTAGALGKVVMAMPGPVHSRTSAGCHDLIRDCKATLVANVDEVLDTVGRFGPPPKEATPQPRPTDGFGKEAMRVYEALVPRAGRSADEVAAESGIPVSRVRAVLPELELDGFAMRGATGWRRIIRSAPQGNPS</sequence>
<evidence type="ECO:0000313" key="5">
    <source>
        <dbReference type="Proteomes" id="UP000198582"/>
    </source>
</evidence>
<dbReference type="NCBIfam" id="TIGR00732">
    <property type="entry name" value="dprA"/>
    <property type="match status" value="1"/>
</dbReference>
<protein>
    <submittedName>
        <fullName evidence="4">DNA processing protein</fullName>
    </submittedName>
</protein>
<dbReference type="Pfam" id="PF02481">
    <property type="entry name" value="DNA_processg_A"/>
    <property type="match status" value="1"/>
</dbReference>
<dbReference type="SUPFAM" id="SSF102405">
    <property type="entry name" value="MCP/YpsA-like"/>
    <property type="match status" value="1"/>
</dbReference>
<evidence type="ECO:0000313" key="4">
    <source>
        <dbReference type="EMBL" id="SEP51679.1"/>
    </source>
</evidence>
<feature type="domain" description="Smf/DprA SLOG" evidence="2">
    <location>
        <begin position="89"/>
        <end position="310"/>
    </location>
</feature>
<dbReference type="Proteomes" id="UP000198582">
    <property type="component" value="Unassembled WGS sequence"/>
</dbReference>
<dbReference type="PANTHER" id="PTHR43022:SF1">
    <property type="entry name" value="PROTEIN SMF"/>
    <property type="match status" value="1"/>
</dbReference>
<gene>
    <name evidence="4" type="ORF">SAMN04489732_116221</name>
</gene>
<name>A0A1H8YHN4_9PSEU</name>
<dbReference type="GO" id="GO:0009294">
    <property type="term" value="P:DNA-mediated transformation"/>
    <property type="evidence" value="ECO:0007669"/>
    <property type="project" value="InterPro"/>
</dbReference>